<evidence type="ECO:0000256" key="1">
    <source>
        <dbReference type="SAM" id="Phobius"/>
    </source>
</evidence>
<name>M4HZ14_9HEMI</name>
<accession>M4HZ14</accession>
<keyword evidence="1" id="KW-1133">Transmembrane helix</keyword>
<keyword evidence="1" id="KW-0472">Membrane</keyword>
<gene>
    <name evidence="2" type="primary">ATP8</name>
</gene>
<geneLocation type="mitochondrion" evidence="2"/>
<reference evidence="2" key="1">
    <citation type="journal article" date="2013" name="PLoS ONE">
        <title>The Complete Mitochondrial Genome of the Stalk-Eyed Bug Chauliops fallax Scott, and the Monophyly of Malcidae (Hemiptera: Heteroptera).</title>
        <authorList>
            <person name="Li T."/>
            <person name="Gao C."/>
            <person name="Cui Y."/>
            <person name="Xie Q."/>
            <person name="Bu W."/>
        </authorList>
    </citation>
    <scope>NUCLEOTIDE SEQUENCE</scope>
</reference>
<proteinExistence type="predicted"/>
<evidence type="ECO:0000313" key="2">
    <source>
        <dbReference type="EMBL" id="AFV25568.1"/>
    </source>
</evidence>
<feature type="transmembrane region" description="Helical" evidence="1">
    <location>
        <begin position="12"/>
        <end position="30"/>
    </location>
</feature>
<sequence length="52" mass="6544">MPQMSPMSWETLFIMFIMLYLITNMMIYWTKEKKTSQNKMSKNMTMHMNWKW</sequence>
<dbReference type="CTD" id="4509"/>
<keyword evidence="2" id="KW-0496">Mitochondrion</keyword>
<protein>
    <submittedName>
        <fullName evidence="2">ATP synthase F0 subunit 8</fullName>
    </submittedName>
</protein>
<dbReference type="AlphaFoldDB" id="M4HZ14"/>
<keyword evidence="1" id="KW-0812">Transmembrane</keyword>
<dbReference type="GeneID" id="14842774"/>
<dbReference type="RefSeq" id="YP_007626995.1">
    <property type="nucleotide sequence ID" value="NC_020772.1"/>
</dbReference>
<dbReference type="EMBL" id="JX839706">
    <property type="protein sequence ID" value="AFV25568.1"/>
    <property type="molecule type" value="Genomic_DNA"/>
</dbReference>
<organism evidence="2">
    <name type="scientific">Chauliops fallax</name>
    <dbReference type="NCBI Taxonomy" id="1244200"/>
    <lineage>
        <taxon>Eukaryota</taxon>
        <taxon>Metazoa</taxon>
        <taxon>Ecdysozoa</taxon>
        <taxon>Arthropoda</taxon>
        <taxon>Hexapoda</taxon>
        <taxon>Insecta</taxon>
        <taxon>Pterygota</taxon>
        <taxon>Neoptera</taxon>
        <taxon>Paraneoptera</taxon>
        <taxon>Hemiptera</taxon>
        <taxon>Heteroptera</taxon>
        <taxon>Panheteroptera</taxon>
        <taxon>Pentatomomorpha</taxon>
        <taxon>Lygaeoidea</taxon>
        <taxon>Malcidae</taxon>
        <taxon>Chauliopinae</taxon>
        <taxon>Chauliops</taxon>
    </lineage>
</organism>